<feature type="compositionally biased region" description="Basic and acidic residues" evidence="1">
    <location>
        <begin position="24"/>
        <end position="34"/>
    </location>
</feature>
<feature type="region of interest" description="Disordered" evidence="1">
    <location>
        <begin position="1"/>
        <end position="34"/>
    </location>
</feature>
<name>A0A0D7A181_9AGAR</name>
<reference evidence="2 3" key="1">
    <citation type="journal article" date="2015" name="Fungal Genet. Biol.">
        <title>Evolution of novel wood decay mechanisms in Agaricales revealed by the genome sequences of Fistulina hepatica and Cylindrobasidium torrendii.</title>
        <authorList>
            <person name="Floudas D."/>
            <person name="Held B.W."/>
            <person name="Riley R."/>
            <person name="Nagy L.G."/>
            <person name="Koehler G."/>
            <person name="Ransdell A.S."/>
            <person name="Younus H."/>
            <person name="Chow J."/>
            <person name="Chiniquy J."/>
            <person name="Lipzen A."/>
            <person name="Tritt A."/>
            <person name="Sun H."/>
            <person name="Haridas S."/>
            <person name="LaButti K."/>
            <person name="Ohm R.A."/>
            <person name="Kues U."/>
            <person name="Blanchette R.A."/>
            <person name="Grigoriev I.V."/>
            <person name="Minto R.E."/>
            <person name="Hibbett D.S."/>
        </authorList>
    </citation>
    <scope>NUCLEOTIDE SEQUENCE [LARGE SCALE GENOMIC DNA]</scope>
    <source>
        <strain evidence="2 3">ATCC 64428</strain>
    </source>
</reference>
<evidence type="ECO:0000256" key="1">
    <source>
        <dbReference type="SAM" id="MobiDB-lite"/>
    </source>
</evidence>
<accession>A0A0D7A181</accession>
<dbReference type="Proteomes" id="UP000054144">
    <property type="component" value="Unassembled WGS sequence"/>
</dbReference>
<feature type="compositionally biased region" description="Basic and acidic residues" evidence="1">
    <location>
        <begin position="1"/>
        <end position="17"/>
    </location>
</feature>
<protein>
    <submittedName>
        <fullName evidence="2">Uncharacterized protein</fullName>
    </submittedName>
</protein>
<evidence type="ECO:0000313" key="3">
    <source>
        <dbReference type="Proteomes" id="UP000054144"/>
    </source>
</evidence>
<organism evidence="2 3">
    <name type="scientific">Fistulina hepatica ATCC 64428</name>
    <dbReference type="NCBI Taxonomy" id="1128425"/>
    <lineage>
        <taxon>Eukaryota</taxon>
        <taxon>Fungi</taxon>
        <taxon>Dikarya</taxon>
        <taxon>Basidiomycota</taxon>
        <taxon>Agaricomycotina</taxon>
        <taxon>Agaricomycetes</taxon>
        <taxon>Agaricomycetidae</taxon>
        <taxon>Agaricales</taxon>
        <taxon>Fistulinaceae</taxon>
        <taxon>Fistulina</taxon>
    </lineage>
</organism>
<dbReference type="EMBL" id="KN882089">
    <property type="protein sequence ID" value="KIY44563.1"/>
    <property type="molecule type" value="Genomic_DNA"/>
</dbReference>
<keyword evidence="3" id="KW-1185">Reference proteome</keyword>
<gene>
    <name evidence="2" type="ORF">FISHEDRAFT_61836</name>
</gene>
<dbReference type="AlphaFoldDB" id="A0A0D7A181"/>
<evidence type="ECO:0000313" key="2">
    <source>
        <dbReference type="EMBL" id="KIY44563.1"/>
    </source>
</evidence>
<sequence>MGKTQAKESESFVRDDEPLFEEETQQKTAEEQRMESELFVREYDRLFEETLRKKAEERRIQQRNASKRHYENHRDEVCEKAAIHRAKRRQRIEAIPEPIRESFKAGLRERRRELQAKWREQNRARLQKKARLRRQGYY</sequence>
<proteinExistence type="predicted"/>